<keyword evidence="6" id="KW-1185">Reference proteome</keyword>
<dbReference type="GO" id="GO:0003700">
    <property type="term" value="F:DNA-binding transcription factor activity"/>
    <property type="evidence" value="ECO:0007669"/>
    <property type="project" value="InterPro"/>
</dbReference>
<sequence length="252" mass="27670">MATLNKELDPSTGVPLYRQIKDILSAEISAGSLNAATPITEALLLERFKVSRAPIRQALKELSDEGFVYRKQGKGTFPVPGRRIDRSADTRAGALFQQLTAQGLNTSTTVGQLARILPPPHVQKKLGLEVNESVLHFVRLISVDNIPLTHSSIYLRTPVEFAPDISELQGGISAFELLERDFGIKLVESENEAWVTTASTQQAERLQVSVGTPLLAIETVFITKGGAPTGFRFAIHRSEEFKYHFTTNSQGI</sequence>
<dbReference type="Pfam" id="PF07702">
    <property type="entry name" value="UTRA"/>
    <property type="match status" value="1"/>
</dbReference>
<dbReference type="eggNOG" id="COG2188">
    <property type="taxonomic scope" value="Bacteria"/>
</dbReference>
<keyword evidence="3" id="KW-0804">Transcription</keyword>
<dbReference type="InterPro" id="IPR011663">
    <property type="entry name" value="UTRA"/>
</dbReference>
<dbReference type="SUPFAM" id="SSF46785">
    <property type="entry name" value="Winged helix' DNA-binding domain"/>
    <property type="match status" value="1"/>
</dbReference>
<dbReference type="HOGENOM" id="CLU_063236_4_2_11"/>
<dbReference type="PROSITE" id="PS50949">
    <property type="entry name" value="HTH_GNTR"/>
    <property type="match status" value="1"/>
</dbReference>
<gene>
    <name evidence="5" type="ORF">H924_05055</name>
</gene>
<dbReference type="AlphaFoldDB" id="M1UTH3"/>
<accession>M1UTH3</accession>
<dbReference type="STRING" id="1121353.H924_05055"/>
<dbReference type="SUPFAM" id="SSF64288">
    <property type="entry name" value="Chorismate lyase-like"/>
    <property type="match status" value="1"/>
</dbReference>
<dbReference type="KEGG" id="ccn:H924_05055"/>
<dbReference type="Proteomes" id="UP000011760">
    <property type="component" value="Chromosome"/>
</dbReference>
<dbReference type="InterPro" id="IPR028978">
    <property type="entry name" value="Chorismate_lyase_/UTRA_dom_sf"/>
</dbReference>
<dbReference type="RefSeq" id="WP_015650890.1">
    <property type="nucleotide sequence ID" value="NC_020506.1"/>
</dbReference>
<keyword evidence="1" id="KW-0805">Transcription regulation</keyword>
<organism evidence="5 6">
    <name type="scientific">Corynebacterium callunae DSM 20147</name>
    <dbReference type="NCBI Taxonomy" id="1121353"/>
    <lineage>
        <taxon>Bacteria</taxon>
        <taxon>Bacillati</taxon>
        <taxon>Actinomycetota</taxon>
        <taxon>Actinomycetes</taxon>
        <taxon>Mycobacteriales</taxon>
        <taxon>Corynebacteriaceae</taxon>
        <taxon>Corynebacterium</taxon>
    </lineage>
</organism>
<dbReference type="PANTHER" id="PTHR44846:SF1">
    <property type="entry name" value="MANNOSYL-D-GLYCERATE TRANSPORT_METABOLISM SYSTEM REPRESSOR MNGR-RELATED"/>
    <property type="match status" value="1"/>
</dbReference>
<dbReference type="Gene3D" id="3.40.1410.10">
    <property type="entry name" value="Chorismate lyase-like"/>
    <property type="match status" value="1"/>
</dbReference>
<dbReference type="InterPro" id="IPR036388">
    <property type="entry name" value="WH-like_DNA-bd_sf"/>
</dbReference>
<dbReference type="Gene3D" id="1.10.10.10">
    <property type="entry name" value="Winged helix-like DNA-binding domain superfamily/Winged helix DNA-binding domain"/>
    <property type="match status" value="1"/>
</dbReference>
<dbReference type="InterPro" id="IPR050679">
    <property type="entry name" value="Bact_HTH_transcr_reg"/>
</dbReference>
<dbReference type="GO" id="GO:0003677">
    <property type="term" value="F:DNA binding"/>
    <property type="evidence" value="ECO:0007669"/>
    <property type="project" value="UniProtKB-KW"/>
</dbReference>
<dbReference type="SMART" id="SM00866">
    <property type="entry name" value="UTRA"/>
    <property type="match status" value="1"/>
</dbReference>
<evidence type="ECO:0000259" key="4">
    <source>
        <dbReference type="PROSITE" id="PS50949"/>
    </source>
</evidence>
<dbReference type="InterPro" id="IPR000524">
    <property type="entry name" value="Tscrpt_reg_HTH_GntR"/>
</dbReference>
<evidence type="ECO:0000256" key="1">
    <source>
        <dbReference type="ARBA" id="ARBA00023015"/>
    </source>
</evidence>
<dbReference type="SMART" id="SM00345">
    <property type="entry name" value="HTH_GNTR"/>
    <property type="match status" value="1"/>
</dbReference>
<evidence type="ECO:0000313" key="5">
    <source>
        <dbReference type="EMBL" id="AGG66457.1"/>
    </source>
</evidence>
<dbReference type="CDD" id="cd07377">
    <property type="entry name" value="WHTH_GntR"/>
    <property type="match status" value="1"/>
</dbReference>
<proteinExistence type="predicted"/>
<dbReference type="OrthoDB" id="8584262at2"/>
<evidence type="ECO:0000313" key="6">
    <source>
        <dbReference type="Proteomes" id="UP000011760"/>
    </source>
</evidence>
<dbReference type="PATRIC" id="fig|1121353.3.peg.1036"/>
<dbReference type="EMBL" id="CP004354">
    <property type="protein sequence ID" value="AGG66457.1"/>
    <property type="molecule type" value="Genomic_DNA"/>
</dbReference>
<keyword evidence="2" id="KW-0238">DNA-binding</keyword>
<dbReference type="GO" id="GO:0045892">
    <property type="term" value="P:negative regulation of DNA-templated transcription"/>
    <property type="evidence" value="ECO:0007669"/>
    <property type="project" value="TreeGrafter"/>
</dbReference>
<protein>
    <submittedName>
        <fullName evidence="5">Transcriptional regulator</fullName>
    </submittedName>
</protein>
<dbReference type="PANTHER" id="PTHR44846">
    <property type="entry name" value="MANNOSYL-D-GLYCERATE TRANSPORT/METABOLISM SYSTEM REPRESSOR MNGR-RELATED"/>
    <property type="match status" value="1"/>
</dbReference>
<feature type="domain" description="HTH gntR-type" evidence="4">
    <location>
        <begin position="14"/>
        <end position="81"/>
    </location>
</feature>
<dbReference type="Pfam" id="PF00392">
    <property type="entry name" value="GntR"/>
    <property type="match status" value="1"/>
</dbReference>
<reference evidence="5 6" key="1">
    <citation type="submission" date="2013-02" db="EMBL/GenBank/DDBJ databases">
        <title>The complete genome sequence of Corynebacterium callunae DSM 20147.</title>
        <authorList>
            <person name="Ruckert C."/>
            <person name="Albersmeier A."/>
            <person name="Kalinowski J."/>
        </authorList>
    </citation>
    <scope>NUCLEOTIDE SEQUENCE [LARGE SCALE GENOMIC DNA]</scope>
    <source>
        <strain evidence="5 6">DSM 20147</strain>
    </source>
</reference>
<evidence type="ECO:0000256" key="3">
    <source>
        <dbReference type="ARBA" id="ARBA00023163"/>
    </source>
</evidence>
<dbReference type="InterPro" id="IPR036390">
    <property type="entry name" value="WH_DNA-bd_sf"/>
</dbReference>
<name>M1UTH3_9CORY</name>
<evidence type="ECO:0000256" key="2">
    <source>
        <dbReference type="ARBA" id="ARBA00023125"/>
    </source>
</evidence>